<evidence type="ECO:0000313" key="3">
    <source>
        <dbReference type="Proteomes" id="UP000253941"/>
    </source>
</evidence>
<sequence length="167" mass="17981">MNGRRFALMVGAGFDAHVVASVDARAKKWLGQLAYVMAGLTTTLRFGRPTYRVTLDGDVWEVASVVVAKGHRYGGGFVVAPEASLWRPDFQVVLFRRGGPLASLRYGVALMLGDLHRRSDVDIVPATDVRIEGPAGDPVQGDGDRLTALPANIRLLRDAAVVVMPKA</sequence>
<reference evidence="2 3" key="1">
    <citation type="submission" date="2018-07" db="EMBL/GenBank/DDBJ databases">
        <title>Venubactetium sediminum gen. nov., sp. nov., isolated from a marine solar saltern.</title>
        <authorList>
            <person name="Wang S."/>
        </authorList>
    </citation>
    <scope>NUCLEOTIDE SEQUENCE [LARGE SCALE GENOMIC DNA]</scope>
    <source>
        <strain evidence="2 3">WD2A32</strain>
    </source>
</reference>
<evidence type="ECO:0000259" key="1">
    <source>
        <dbReference type="Pfam" id="PF19279"/>
    </source>
</evidence>
<dbReference type="InterPro" id="IPR016064">
    <property type="entry name" value="NAD/diacylglycerol_kinase_sf"/>
</dbReference>
<dbReference type="Proteomes" id="UP000253941">
    <property type="component" value="Unassembled WGS sequence"/>
</dbReference>
<name>A0A369TCH3_9PROT</name>
<dbReference type="Gene3D" id="2.60.200.40">
    <property type="match status" value="1"/>
</dbReference>
<dbReference type="Pfam" id="PF19279">
    <property type="entry name" value="YegS_C"/>
    <property type="match status" value="1"/>
</dbReference>
<dbReference type="EMBL" id="QPMH01000006">
    <property type="protein sequence ID" value="RDD62224.1"/>
    <property type="molecule type" value="Genomic_DNA"/>
</dbReference>
<keyword evidence="3" id="KW-1185">Reference proteome</keyword>
<protein>
    <recommendedName>
        <fullName evidence="1">YegS/DAGK C-terminal domain-containing protein</fullName>
    </recommendedName>
</protein>
<feature type="domain" description="YegS/DAGK C-terminal" evidence="1">
    <location>
        <begin position="9"/>
        <end position="159"/>
    </location>
</feature>
<dbReference type="AlphaFoldDB" id="A0A369TCH3"/>
<organism evidence="2 3">
    <name type="scientific">Ferruginivarius sediminum</name>
    <dbReference type="NCBI Taxonomy" id="2661937"/>
    <lineage>
        <taxon>Bacteria</taxon>
        <taxon>Pseudomonadati</taxon>
        <taxon>Pseudomonadota</taxon>
        <taxon>Alphaproteobacteria</taxon>
        <taxon>Rhodospirillales</taxon>
        <taxon>Rhodospirillaceae</taxon>
        <taxon>Ferruginivarius</taxon>
    </lineage>
</organism>
<dbReference type="SUPFAM" id="SSF111331">
    <property type="entry name" value="NAD kinase/diacylglycerol kinase-like"/>
    <property type="match status" value="1"/>
</dbReference>
<evidence type="ECO:0000313" key="2">
    <source>
        <dbReference type="EMBL" id="RDD62224.1"/>
    </source>
</evidence>
<dbReference type="InterPro" id="IPR045540">
    <property type="entry name" value="YegS/DAGK_C"/>
</dbReference>
<comment type="caution">
    <text evidence="2">The sequence shown here is derived from an EMBL/GenBank/DDBJ whole genome shotgun (WGS) entry which is preliminary data.</text>
</comment>
<gene>
    <name evidence="2" type="ORF">DRB17_08300</name>
</gene>
<proteinExistence type="predicted"/>
<accession>A0A369TCH3</accession>